<sequence>MRDKKINKFGQEDDSRGLELSTYVVKAPRKTQVKTLEVSKPRVCKSTAIEKAAPNIYTQSQSTLRTRMSPASLYNMIKDLDPNQRKAVEDIGFGSLLTLGFGELYSKLNLFLVQNFEPYGRTLYLQDGKLNIDVEDVHLTLGLPMGAKVVKGATSDNDTEEFSVLLNKWRDIWGLKTGSPETSKMCHKILKLGSGDDFKRSFVVFFVSSCLNGHKSAKCNYKILFSLMRTNEISQLNWCQYTLKKLVEAVVCWRENPTPNFKGSVIFLMVIIPTHTYII</sequence>
<gene>
    <name evidence="2 3 4" type="primary">LOC130459295</name>
</gene>
<reference evidence="1" key="1">
    <citation type="journal article" date="2021" name="Nat. Commun.">
        <title>Genomic analyses provide insights into spinach domestication and the genetic basis of agronomic traits.</title>
        <authorList>
            <person name="Cai X."/>
            <person name="Sun X."/>
            <person name="Xu C."/>
            <person name="Sun H."/>
            <person name="Wang X."/>
            <person name="Ge C."/>
            <person name="Zhang Z."/>
            <person name="Wang Q."/>
            <person name="Fei Z."/>
            <person name="Jiao C."/>
            <person name="Wang Q."/>
        </authorList>
    </citation>
    <scope>NUCLEOTIDE SEQUENCE [LARGE SCALE GENOMIC DNA]</scope>
    <source>
        <strain evidence="1">cv. Varoflay</strain>
    </source>
</reference>
<dbReference type="RefSeq" id="XP_056682538.1">
    <property type="nucleotide sequence ID" value="XM_056826560.1"/>
</dbReference>
<evidence type="ECO:0000313" key="3">
    <source>
        <dbReference type="RefSeq" id="XP_056682537.1"/>
    </source>
</evidence>
<dbReference type="PANTHER" id="PTHR34835">
    <property type="entry name" value="OS07G0283600 PROTEIN-RELATED"/>
    <property type="match status" value="1"/>
</dbReference>
<dbReference type="RefSeq" id="XP_056682537.1">
    <property type="nucleotide sequence ID" value="XM_056826559.1"/>
</dbReference>
<dbReference type="PANTHER" id="PTHR34835:SF90">
    <property type="entry name" value="AMINOTRANSFERASE-LIKE PLANT MOBILE DOMAIN-CONTAINING PROTEIN"/>
    <property type="match status" value="1"/>
</dbReference>
<name>A0ABM3QGP8_SPIOL</name>
<evidence type="ECO:0000313" key="2">
    <source>
        <dbReference type="RefSeq" id="XP_056682536.1"/>
    </source>
</evidence>
<organism evidence="1 3">
    <name type="scientific">Spinacia oleracea</name>
    <name type="common">Spinach</name>
    <dbReference type="NCBI Taxonomy" id="3562"/>
    <lineage>
        <taxon>Eukaryota</taxon>
        <taxon>Viridiplantae</taxon>
        <taxon>Streptophyta</taxon>
        <taxon>Embryophyta</taxon>
        <taxon>Tracheophyta</taxon>
        <taxon>Spermatophyta</taxon>
        <taxon>Magnoliopsida</taxon>
        <taxon>eudicotyledons</taxon>
        <taxon>Gunneridae</taxon>
        <taxon>Pentapetalae</taxon>
        <taxon>Caryophyllales</taxon>
        <taxon>Chenopodiaceae</taxon>
        <taxon>Chenopodioideae</taxon>
        <taxon>Anserineae</taxon>
        <taxon>Spinacia</taxon>
    </lineage>
</organism>
<reference evidence="2 3" key="2">
    <citation type="submission" date="2025-05" db="UniProtKB">
        <authorList>
            <consortium name="RefSeq"/>
        </authorList>
    </citation>
    <scope>IDENTIFICATION</scope>
    <source>
        <tissue evidence="2 3">Leaf</tissue>
    </source>
</reference>
<protein>
    <recommendedName>
        <fullName evidence="5">Aminotransferase-like plant mobile domain-containing protein</fullName>
    </recommendedName>
</protein>
<dbReference type="GeneID" id="130459295"/>
<proteinExistence type="predicted"/>
<evidence type="ECO:0008006" key="5">
    <source>
        <dbReference type="Google" id="ProtNLM"/>
    </source>
</evidence>
<evidence type="ECO:0000313" key="1">
    <source>
        <dbReference type="Proteomes" id="UP000813463"/>
    </source>
</evidence>
<keyword evidence="1" id="KW-1185">Reference proteome</keyword>
<evidence type="ECO:0000313" key="4">
    <source>
        <dbReference type="RefSeq" id="XP_056682538.1"/>
    </source>
</evidence>
<dbReference type="Proteomes" id="UP000813463">
    <property type="component" value="Chromosome 4"/>
</dbReference>
<dbReference type="RefSeq" id="XP_056682536.1">
    <property type="nucleotide sequence ID" value="XM_056826558.1"/>
</dbReference>
<accession>A0ABM3QGP8</accession>